<comment type="caution">
    <text evidence="6">The sequence shown here is derived from an EMBL/GenBank/DDBJ whole genome shotgun (WGS) entry which is preliminary data.</text>
</comment>
<dbReference type="PANTHER" id="PTHR11820">
    <property type="entry name" value="ACYLPYRUVASE"/>
    <property type="match status" value="1"/>
</dbReference>
<dbReference type="PANTHER" id="PTHR11820:SF112">
    <property type="entry name" value="FUMARYLACETOACETATE HYDROLASE FAMILY PROTEIN (AFU_ORTHOLOGUE AFUA_1G02370)-RELATED"/>
    <property type="match status" value="1"/>
</dbReference>
<dbReference type="PRINTS" id="PR00081">
    <property type="entry name" value="GDHRDH"/>
</dbReference>
<evidence type="ECO:0000256" key="3">
    <source>
        <dbReference type="ARBA" id="ARBA00023242"/>
    </source>
</evidence>
<dbReference type="InterPro" id="IPR036291">
    <property type="entry name" value="NAD(P)-bd_dom_sf"/>
</dbReference>
<dbReference type="GO" id="GO:0050163">
    <property type="term" value="F:oxaloacetate tautomerase activity"/>
    <property type="evidence" value="ECO:0007669"/>
    <property type="project" value="UniProtKB-ARBA"/>
</dbReference>
<organism evidence="6 7">
    <name type="scientific">Fusarium beomiforme</name>
    <dbReference type="NCBI Taxonomy" id="44412"/>
    <lineage>
        <taxon>Eukaryota</taxon>
        <taxon>Fungi</taxon>
        <taxon>Dikarya</taxon>
        <taxon>Ascomycota</taxon>
        <taxon>Pezizomycotina</taxon>
        <taxon>Sordariomycetes</taxon>
        <taxon>Hypocreomycetidae</taxon>
        <taxon>Hypocreales</taxon>
        <taxon>Nectriaceae</taxon>
        <taxon>Fusarium</taxon>
        <taxon>Fusarium burgessii species complex</taxon>
    </lineage>
</organism>
<dbReference type="Pfam" id="PF00106">
    <property type="entry name" value="adh_short"/>
    <property type="match status" value="1"/>
</dbReference>
<comment type="similarity">
    <text evidence="1">Belongs to the FAH family.</text>
</comment>
<dbReference type="OrthoDB" id="3862662at2759"/>
<dbReference type="InterPro" id="IPR007219">
    <property type="entry name" value="XnlR_reg_dom"/>
</dbReference>
<dbReference type="GO" id="GO:0008270">
    <property type="term" value="F:zinc ion binding"/>
    <property type="evidence" value="ECO:0007669"/>
    <property type="project" value="InterPro"/>
</dbReference>
<dbReference type="FunFam" id="3.90.850.10:FF:000002">
    <property type="entry name" value="2-hydroxyhepta-2,4-diene-1,7-dioate isomerase"/>
    <property type="match status" value="1"/>
</dbReference>
<dbReference type="Gene3D" id="3.90.850.10">
    <property type="entry name" value="Fumarylacetoacetase-like, C-terminal domain"/>
    <property type="match status" value="1"/>
</dbReference>
<keyword evidence="3" id="KW-0539">Nucleus</keyword>
<dbReference type="Pfam" id="PF01557">
    <property type="entry name" value="FAA_hydrolase"/>
    <property type="match status" value="1"/>
</dbReference>
<evidence type="ECO:0000313" key="7">
    <source>
        <dbReference type="Proteomes" id="UP000730481"/>
    </source>
</evidence>
<dbReference type="InterPro" id="IPR036663">
    <property type="entry name" value="Fumarylacetoacetase_C_sf"/>
</dbReference>
<keyword evidence="2" id="KW-0479">Metal-binding</keyword>
<dbReference type="Proteomes" id="UP000730481">
    <property type="component" value="Unassembled WGS sequence"/>
</dbReference>
<dbReference type="InterPro" id="IPR011234">
    <property type="entry name" value="Fumarylacetoacetase-like_C"/>
</dbReference>
<reference evidence="6" key="1">
    <citation type="journal article" date="2017" name="Mycologia">
        <title>Fusarium algeriense, sp. nov., a novel toxigenic crown rot pathogen of durum wheat from Algeria is nested in the Fusarium burgessii species complex.</title>
        <authorList>
            <person name="Laraba I."/>
            <person name="Keddad A."/>
            <person name="Boureghda H."/>
            <person name="Abdallah N."/>
            <person name="Vaughan M.M."/>
            <person name="Proctor R.H."/>
            <person name="Busman M."/>
            <person name="O'Donnell K."/>
        </authorList>
    </citation>
    <scope>NUCLEOTIDE SEQUENCE</scope>
    <source>
        <strain evidence="6">NRRL 25174</strain>
    </source>
</reference>
<dbReference type="GO" id="GO:0006107">
    <property type="term" value="P:oxaloacetate metabolic process"/>
    <property type="evidence" value="ECO:0007669"/>
    <property type="project" value="UniProtKB-ARBA"/>
</dbReference>
<evidence type="ECO:0000256" key="1">
    <source>
        <dbReference type="ARBA" id="ARBA00010211"/>
    </source>
</evidence>
<feature type="compositionally biased region" description="Basic and acidic residues" evidence="4">
    <location>
        <begin position="869"/>
        <end position="879"/>
    </location>
</feature>
<feature type="region of interest" description="Disordered" evidence="4">
    <location>
        <begin position="858"/>
        <end position="879"/>
    </location>
</feature>
<dbReference type="GO" id="GO:0003677">
    <property type="term" value="F:DNA binding"/>
    <property type="evidence" value="ECO:0007669"/>
    <property type="project" value="InterPro"/>
</dbReference>
<dbReference type="InterPro" id="IPR002347">
    <property type="entry name" value="SDR_fam"/>
</dbReference>
<keyword evidence="7" id="KW-1185">Reference proteome</keyword>
<proteinExistence type="inferred from homology"/>
<feature type="region of interest" description="Disordered" evidence="4">
    <location>
        <begin position="667"/>
        <end position="692"/>
    </location>
</feature>
<evidence type="ECO:0000259" key="5">
    <source>
        <dbReference type="SMART" id="SM00906"/>
    </source>
</evidence>
<dbReference type="Pfam" id="PF13561">
    <property type="entry name" value="adh_short_C2"/>
    <property type="match status" value="1"/>
</dbReference>
<evidence type="ECO:0000256" key="4">
    <source>
        <dbReference type="SAM" id="MobiDB-lite"/>
    </source>
</evidence>
<sequence length="1435" mass="158240">MLPISLEGQVGLVTGAGSAYGIGRSMVLAAVSAGAKAVYACDLNLGSLSSLQAAAKALTPDCVVEGRQLDVSSEEQTLETLREILERHGRFDFFFANAGYAVYRPLSELTSAHFLRAVDVMQKGPFLAVKYGAQAMSVTSTQKPHAKGNIVITSSCAAFAGAYADLAYTAVKKACNGIVESGSVQLSASNIRVNGIAPGCTKSSILTSSSLSEDGKAYKIEATQSEIEKTHAKFFERGGLFQDQAKFYNRTAEPEEIANLAVFLASDLSLAINGQVILADSGKTTAATGEDFPLFTSDFPNMSLRRWTHLVRFLAKEDGRVHLGQINAEKVPDIGLALEKKIEVQANLVEGGIFDGCVTDKVMTIAHLLSPLQQDEVPIIRCMGLNYRDHAKEANMDIPDTPVLFIKPRTALNGPSPAKINIPGIAQDGTSDYEAELSIVISKTGRNIPRERAMDYVLGYTASNDVSARAQQFKNSQWCFSKGFDGSCPLGPVLVAPLAIGNPQALAIKATLNGTTVQDSNTSEMIFDVPSIISFFSQGTTLERGTVIMTGTGPGIGAMRTPKLSLKDGDDMRVEIEKIGTLINEVYHDDREKPQCRVCVASEQECKYPLRPLKPGPKIDDESQSQGGQGWDEASFDHEELGVSDERTAGDQKSWLNMQELSFILHPSHKVSSPEEEEDGLVPEGKKEQGQNQQTMVQNACQALSISQEMLHFLLSHPSSIRLYFENMVAIKVFHQPMFASKLSGITSLPQLYALLSALLGYASRFYQSTIESMDPSELGRLNDKPSPGPDHFLTLAFKFIDESLEECGDEQPPLCILQALIVATHCQLTRGVHGRAWRSLGLCVRVAYELNLHLVDAQNPDQGDTGESDTHGDREREKEEKRRAWWAIWEMDVFASTIRRTPTAVNWDQIETLLPIDDADWFKDRSAPSAFMERDPVQRWKSLNESGNRSPKAWFLVINSLMKDAQIISSPHGVQFQYQSRPNCPQRKGAAGCRNDTCAGSCVQEARQKLEILANSVQCFVLALPEELRYRSQYLGFDNRLSGQSEFSKQKQIHCGIYNIYVMTQLARLMIYRYGLFGTGLGPRQTGGPSSRDNSERRLSLDPRSVDNAAARQYFEAADNIFTIVNRSSEDHIKHINPFLLSTIWLASAVQLVHEHYGFSKPSTNLVKSRFDVLYLTYKRCVSFWDSKTAMGQNLEMIERTLEGGLVGQQHRQSHDSSRQPRRRSIKSQSSWVPESPGAEGTHRRSSVTLPIAVDGHSRDIGAQHSDVGFNQGVDRSMNMVSMQHSIIPQREPNVPAQKLPDTPPLTVLEGEDNMESERQSFGNSTANASQQPNLTCNLQRGQHPILQPGDDLSPVVSDSLALDDFSSFFQYYGKHHMGLSDFECTHLSNEQTIISSSGGQSGNLPDMQPQDVEWHNLDMPLDLQDLLTGYSTY</sequence>
<dbReference type="Gene3D" id="3.40.50.720">
    <property type="entry name" value="NAD(P)-binding Rossmann-like Domain"/>
    <property type="match status" value="1"/>
</dbReference>
<dbReference type="Pfam" id="PF04082">
    <property type="entry name" value="Fungal_trans"/>
    <property type="match status" value="1"/>
</dbReference>
<evidence type="ECO:0000256" key="2">
    <source>
        <dbReference type="ARBA" id="ARBA00022723"/>
    </source>
</evidence>
<dbReference type="EMBL" id="PVQB02000471">
    <property type="protein sequence ID" value="KAF4336780.1"/>
    <property type="molecule type" value="Genomic_DNA"/>
</dbReference>
<dbReference type="SMART" id="SM00906">
    <property type="entry name" value="Fungal_trans"/>
    <property type="match status" value="1"/>
</dbReference>
<feature type="region of interest" description="Disordered" evidence="4">
    <location>
        <begin position="1207"/>
        <end position="1247"/>
    </location>
</feature>
<feature type="region of interest" description="Disordered" evidence="4">
    <location>
        <begin position="610"/>
        <end position="633"/>
    </location>
</feature>
<name>A0A9P5ADD4_9HYPO</name>
<accession>A0A9P5ADD4</accession>
<dbReference type="GO" id="GO:0006351">
    <property type="term" value="P:DNA-templated transcription"/>
    <property type="evidence" value="ECO:0007669"/>
    <property type="project" value="InterPro"/>
</dbReference>
<gene>
    <name evidence="6" type="ORF">FBEOM_9365</name>
</gene>
<feature type="domain" description="Xylanolytic transcriptional activator regulatory" evidence="5">
    <location>
        <begin position="837"/>
        <end position="922"/>
    </location>
</feature>
<dbReference type="CDD" id="cd05233">
    <property type="entry name" value="SDR_c"/>
    <property type="match status" value="1"/>
</dbReference>
<reference evidence="6" key="2">
    <citation type="submission" date="2020-02" db="EMBL/GenBank/DDBJ databases">
        <title>Identification and distribution of gene clusters putatively required for synthesis of sphingolipid metabolism inhibitors in phylogenetically diverse species of the filamentous fungus Fusarium.</title>
        <authorList>
            <person name="Kim H.-S."/>
            <person name="Busman M."/>
            <person name="Brown D.W."/>
            <person name="Divon H."/>
            <person name="Uhlig S."/>
            <person name="Proctor R.H."/>
        </authorList>
    </citation>
    <scope>NUCLEOTIDE SEQUENCE</scope>
    <source>
        <strain evidence="6">NRRL 25174</strain>
    </source>
</reference>
<dbReference type="CDD" id="cd12148">
    <property type="entry name" value="fungal_TF_MHR"/>
    <property type="match status" value="1"/>
</dbReference>
<dbReference type="SUPFAM" id="SSF56529">
    <property type="entry name" value="FAH"/>
    <property type="match status" value="1"/>
</dbReference>
<dbReference type="SUPFAM" id="SSF51735">
    <property type="entry name" value="NAD(P)-binding Rossmann-fold domains"/>
    <property type="match status" value="1"/>
</dbReference>
<protein>
    <submittedName>
        <fullName evidence="6">Fungal specific transcription factor factor</fullName>
    </submittedName>
</protein>
<evidence type="ECO:0000313" key="6">
    <source>
        <dbReference type="EMBL" id="KAF4336780.1"/>
    </source>
</evidence>